<dbReference type="InterPro" id="IPR036291">
    <property type="entry name" value="NAD(P)-bd_dom_sf"/>
</dbReference>
<evidence type="ECO:0000313" key="4">
    <source>
        <dbReference type="EMBL" id="CAD7238364.1"/>
    </source>
</evidence>
<organism evidence="4">
    <name type="scientific">Cyprideis torosa</name>
    <dbReference type="NCBI Taxonomy" id="163714"/>
    <lineage>
        <taxon>Eukaryota</taxon>
        <taxon>Metazoa</taxon>
        <taxon>Ecdysozoa</taxon>
        <taxon>Arthropoda</taxon>
        <taxon>Crustacea</taxon>
        <taxon>Oligostraca</taxon>
        <taxon>Ostracoda</taxon>
        <taxon>Podocopa</taxon>
        <taxon>Podocopida</taxon>
        <taxon>Cytherocopina</taxon>
        <taxon>Cytheroidea</taxon>
        <taxon>Cytherideidae</taxon>
        <taxon>Cyprideis</taxon>
    </lineage>
</organism>
<dbReference type="PANTHER" id="PTHR44196:SF1">
    <property type="entry name" value="DEHYDROGENASE_REDUCTASE SDR FAMILY MEMBER 7B"/>
    <property type="match status" value="1"/>
</dbReference>
<evidence type="ECO:0000256" key="3">
    <source>
        <dbReference type="ARBA" id="ARBA00037096"/>
    </source>
</evidence>
<dbReference type="AlphaFoldDB" id="A0A7R8X021"/>
<name>A0A7R8X021_9CRUS</name>
<keyword evidence="2" id="KW-0560">Oxidoreductase</keyword>
<comment type="function">
    <text evidence="3">Putative oxidoreductase.</text>
</comment>
<dbReference type="SUPFAM" id="SSF51735">
    <property type="entry name" value="NAD(P)-binding Rossmann-fold domains"/>
    <property type="match status" value="1"/>
</dbReference>
<protein>
    <submittedName>
        <fullName evidence="4">Uncharacterized protein</fullName>
    </submittedName>
</protein>
<dbReference type="OrthoDB" id="47007at2759"/>
<dbReference type="Pfam" id="PF00106">
    <property type="entry name" value="adh_short"/>
    <property type="match status" value="1"/>
</dbReference>
<dbReference type="EMBL" id="OB700266">
    <property type="protein sequence ID" value="CAD7238364.1"/>
    <property type="molecule type" value="Genomic_DNA"/>
</dbReference>
<evidence type="ECO:0000256" key="2">
    <source>
        <dbReference type="ARBA" id="ARBA00023002"/>
    </source>
</evidence>
<dbReference type="PANTHER" id="PTHR44196">
    <property type="entry name" value="DEHYDROGENASE/REDUCTASE SDR FAMILY MEMBER 7B"/>
    <property type="match status" value="1"/>
</dbReference>
<sequence>MALQCIAAGAQVIVSARRAQLLHDIFHKDAEIVPLDLTDTGSLDRALQTVFQNYNHIDFLILNAGLSQKSLALETSAEVEYQLMQVNYEGAVHLAKAVAAKMVARKSGQIAVTSSIIGKIGAPYLTAYAAAKHALDGYFESWRYELRQYNVGITIATLGFIRTDITKKSLV</sequence>
<proteinExistence type="inferred from homology"/>
<dbReference type="PRINTS" id="PR00081">
    <property type="entry name" value="GDHRDH"/>
</dbReference>
<evidence type="ECO:0000256" key="1">
    <source>
        <dbReference type="ARBA" id="ARBA00006484"/>
    </source>
</evidence>
<dbReference type="Gene3D" id="3.40.50.720">
    <property type="entry name" value="NAD(P)-binding Rossmann-like Domain"/>
    <property type="match status" value="1"/>
</dbReference>
<dbReference type="GO" id="GO:0016491">
    <property type="term" value="F:oxidoreductase activity"/>
    <property type="evidence" value="ECO:0007669"/>
    <property type="project" value="UniProtKB-KW"/>
</dbReference>
<gene>
    <name evidence="4" type="ORF">CTOB1V02_LOCUS16179</name>
</gene>
<comment type="similarity">
    <text evidence="1">Belongs to the short-chain dehydrogenases/reductases (SDR) family.</text>
</comment>
<accession>A0A7R8X021</accession>
<reference evidence="4" key="1">
    <citation type="submission" date="2020-11" db="EMBL/GenBank/DDBJ databases">
        <authorList>
            <person name="Tran Van P."/>
        </authorList>
    </citation>
    <scope>NUCLEOTIDE SEQUENCE</scope>
</reference>
<dbReference type="InterPro" id="IPR002347">
    <property type="entry name" value="SDR_fam"/>
</dbReference>
<feature type="non-terminal residue" evidence="4">
    <location>
        <position position="171"/>
    </location>
</feature>
<dbReference type="PROSITE" id="PS00061">
    <property type="entry name" value="ADH_SHORT"/>
    <property type="match status" value="1"/>
</dbReference>
<dbReference type="GO" id="GO:0016020">
    <property type="term" value="C:membrane"/>
    <property type="evidence" value="ECO:0007669"/>
    <property type="project" value="TreeGrafter"/>
</dbReference>
<dbReference type="InterPro" id="IPR020904">
    <property type="entry name" value="Sc_DH/Rdtase_CS"/>
</dbReference>